<evidence type="ECO:0000313" key="1">
    <source>
        <dbReference type="EMBL" id="MAA12699.1"/>
    </source>
</evidence>
<dbReference type="AlphaFoldDB" id="A0A224YAP6"/>
<name>A0A224YAP6_9ACAR</name>
<accession>A0A224YAP6</accession>
<proteinExistence type="predicted"/>
<protein>
    <submittedName>
        <fullName evidence="1">Uncharacterized protein</fullName>
    </submittedName>
</protein>
<sequence length="96" mass="10713">MLELLNNAARPEGNATRVVSSPLAGCDCLRGQVGTRTHWHAEHSRVAEIFLLWKDAMSEDDVRGKVATWQCVIASTKLPFSYSKRAVWDGRVETTL</sequence>
<organism evidence="1">
    <name type="scientific">Rhipicephalus zambeziensis</name>
    <dbReference type="NCBI Taxonomy" id="60191"/>
    <lineage>
        <taxon>Eukaryota</taxon>
        <taxon>Metazoa</taxon>
        <taxon>Ecdysozoa</taxon>
        <taxon>Arthropoda</taxon>
        <taxon>Chelicerata</taxon>
        <taxon>Arachnida</taxon>
        <taxon>Acari</taxon>
        <taxon>Parasitiformes</taxon>
        <taxon>Ixodida</taxon>
        <taxon>Ixodoidea</taxon>
        <taxon>Ixodidae</taxon>
        <taxon>Rhipicephalinae</taxon>
        <taxon>Rhipicephalus</taxon>
        <taxon>Rhipicephalus</taxon>
    </lineage>
</organism>
<dbReference type="EMBL" id="GFPF01001553">
    <property type="protein sequence ID" value="MAA12699.1"/>
    <property type="molecule type" value="Transcribed_RNA"/>
</dbReference>
<reference evidence="1" key="1">
    <citation type="journal article" date="2017" name="Parasit. Vectors">
        <title>Sialotranscriptomics of Rhipicephalus zambeziensis reveals intricate expression profiles of secretory proteins and suggests tight temporal transcriptional regulation during blood-feeding.</title>
        <authorList>
            <person name="de Castro M.H."/>
            <person name="de Klerk D."/>
            <person name="Pienaar R."/>
            <person name="Rees D.J.G."/>
            <person name="Mans B.J."/>
        </authorList>
    </citation>
    <scope>NUCLEOTIDE SEQUENCE</scope>
    <source>
        <tissue evidence="1">Salivary glands</tissue>
    </source>
</reference>